<dbReference type="GeneID" id="83014695"/>
<organism evidence="1 2">
    <name type="scientific">Holdemania filiformis</name>
    <dbReference type="NCBI Taxonomy" id="61171"/>
    <lineage>
        <taxon>Bacteria</taxon>
        <taxon>Bacillati</taxon>
        <taxon>Bacillota</taxon>
        <taxon>Erysipelotrichia</taxon>
        <taxon>Erysipelotrichales</taxon>
        <taxon>Erysipelotrichaceae</taxon>
        <taxon>Holdemania</taxon>
    </lineage>
</organism>
<keyword evidence="2" id="KW-1185">Reference proteome</keyword>
<dbReference type="Proteomes" id="UP000284178">
    <property type="component" value="Unassembled WGS sequence"/>
</dbReference>
<name>A0A412G4C3_9FIRM</name>
<reference evidence="1 2" key="1">
    <citation type="submission" date="2018-08" db="EMBL/GenBank/DDBJ databases">
        <title>A genome reference for cultivated species of the human gut microbiota.</title>
        <authorList>
            <person name="Zou Y."/>
            <person name="Xue W."/>
            <person name="Luo G."/>
        </authorList>
    </citation>
    <scope>NUCLEOTIDE SEQUENCE [LARGE SCALE GENOMIC DNA]</scope>
    <source>
        <strain evidence="1 2">AF24-29</strain>
    </source>
</reference>
<sequence length="143" mass="15888">MPNFSRNIIATASFKQLITKIKPTRVAATFSSTGSTVGGGTRTFLSPEFPKAIPITYDFRSRIYNGGATAGDTQTLTVYFLIGDTWVQQFTQSLYRTNRDCTISKSFTNLDPSFKVRQIKAVLHFGDNNFVQLDCGISVRVEV</sequence>
<comment type="caution">
    <text evidence="1">The sequence shown here is derived from an EMBL/GenBank/DDBJ whole genome shotgun (WGS) entry which is preliminary data.</text>
</comment>
<evidence type="ECO:0000313" key="1">
    <source>
        <dbReference type="EMBL" id="RGR75532.1"/>
    </source>
</evidence>
<dbReference type="EMBL" id="QRUP01000004">
    <property type="protein sequence ID" value="RGR75532.1"/>
    <property type="molecule type" value="Genomic_DNA"/>
</dbReference>
<dbReference type="RefSeq" id="WP_117894266.1">
    <property type="nucleotide sequence ID" value="NZ_CABJCV010000004.1"/>
</dbReference>
<accession>A0A412G4C3</accession>
<proteinExistence type="predicted"/>
<evidence type="ECO:0000313" key="2">
    <source>
        <dbReference type="Proteomes" id="UP000284178"/>
    </source>
</evidence>
<gene>
    <name evidence="1" type="ORF">DWY25_04660</name>
</gene>
<dbReference type="AlphaFoldDB" id="A0A412G4C3"/>
<protein>
    <submittedName>
        <fullName evidence="1">Uncharacterized protein</fullName>
    </submittedName>
</protein>